<dbReference type="SUPFAM" id="SSF144091">
    <property type="entry name" value="Rhomboid-like"/>
    <property type="match status" value="1"/>
</dbReference>
<dbReference type="Pfam" id="PF01694">
    <property type="entry name" value="Rhomboid"/>
    <property type="match status" value="1"/>
</dbReference>
<feature type="domain" description="Peptidase S54 rhomboid" evidence="8">
    <location>
        <begin position="45"/>
        <end position="183"/>
    </location>
</feature>
<evidence type="ECO:0000313" key="10">
    <source>
        <dbReference type="Proteomes" id="UP000295357"/>
    </source>
</evidence>
<organism evidence="9 10">
    <name type="scientific">Roseateles asaccharophilus</name>
    <dbReference type="NCBI Taxonomy" id="582607"/>
    <lineage>
        <taxon>Bacteria</taxon>
        <taxon>Pseudomonadati</taxon>
        <taxon>Pseudomonadota</taxon>
        <taxon>Betaproteobacteria</taxon>
        <taxon>Burkholderiales</taxon>
        <taxon>Sphaerotilaceae</taxon>
        <taxon>Roseateles</taxon>
    </lineage>
</organism>
<dbReference type="GO" id="GO:0004252">
    <property type="term" value="F:serine-type endopeptidase activity"/>
    <property type="evidence" value="ECO:0007669"/>
    <property type="project" value="InterPro"/>
</dbReference>
<keyword evidence="10" id="KW-1185">Reference proteome</keyword>
<dbReference type="AlphaFoldDB" id="A0A4R6N4Q8"/>
<dbReference type="Proteomes" id="UP000295357">
    <property type="component" value="Unassembled WGS sequence"/>
</dbReference>
<dbReference type="GO" id="GO:0016020">
    <property type="term" value="C:membrane"/>
    <property type="evidence" value="ECO:0007669"/>
    <property type="project" value="UniProtKB-SubCell"/>
</dbReference>
<dbReference type="Gene3D" id="1.20.1540.10">
    <property type="entry name" value="Rhomboid-like"/>
    <property type="match status" value="1"/>
</dbReference>
<dbReference type="EMBL" id="SNXE01000004">
    <property type="protein sequence ID" value="TDP09797.1"/>
    <property type="molecule type" value="Genomic_DNA"/>
</dbReference>
<evidence type="ECO:0000313" key="9">
    <source>
        <dbReference type="EMBL" id="TDP09797.1"/>
    </source>
</evidence>
<name>A0A4R6N4Q8_9BURK</name>
<reference evidence="9 10" key="1">
    <citation type="submission" date="2019-03" db="EMBL/GenBank/DDBJ databases">
        <title>Genomic Encyclopedia of Type Strains, Phase IV (KMG-IV): sequencing the most valuable type-strain genomes for metagenomic binning, comparative biology and taxonomic classification.</title>
        <authorList>
            <person name="Goeker M."/>
        </authorList>
    </citation>
    <scope>NUCLEOTIDE SEQUENCE [LARGE SCALE GENOMIC DNA]</scope>
    <source>
        <strain evidence="9 10">DSM 25082</strain>
    </source>
</reference>
<feature type="transmembrane region" description="Helical" evidence="7">
    <location>
        <begin position="83"/>
        <end position="108"/>
    </location>
</feature>
<dbReference type="PANTHER" id="PTHR43731:SF14">
    <property type="entry name" value="PRESENILIN-ASSOCIATED RHOMBOID-LIKE PROTEIN, MITOCHONDRIAL"/>
    <property type="match status" value="1"/>
</dbReference>
<feature type="transmembrane region" description="Helical" evidence="7">
    <location>
        <begin position="145"/>
        <end position="161"/>
    </location>
</feature>
<keyword evidence="4" id="KW-0378">Hydrolase</keyword>
<evidence type="ECO:0000256" key="5">
    <source>
        <dbReference type="ARBA" id="ARBA00022989"/>
    </source>
</evidence>
<keyword evidence="6 7" id="KW-0472">Membrane</keyword>
<accession>A0A4R6N4Q8</accession>
<keyword evidence="5 7" id="KW-1133">Transmembrane helix</keyword>
<evidence type="ECO:0000256" key="4">
    <source>
        <dbReference type="ARBA" id="ARBA00022801"/>
    </source>
</evidence>
<gene>
    <name evidence="9" type="ORF">DFR39_104364</name>
</gene>
<sequence>MPHLPPVTKAFMLACVGLFCAFILLPGLEPLFMLWPLQSGRFLPWQPVSYAFLHGDMLHLFFNMLGLWMFGSELERVWGTKRYLQMLAASILSAAAVQLIFTLLIGAYTPTVGASGAMFGLLLSFGMLFPDRIIMPLFPPIPMKAKYFVAIFGALELLMGLTGRSGIAHFAHLGGMLGAYLLIRYWRSARRR</sequence>
<feature type="transmembrane region" description="Helical" evidence="7">
    <location>
        <begin position="48"/>
        <end position="71"/>
    </location>
</feature>
<feature type="transmembrane region" description="Helical" evidence="7">
    <location>
        <begin position="167"/>
        <end position="186"/>
    </location>
</feature>
<feature type="transmembrane region" description="Helical" evidence="7">
    <location>
        <begin position="114"/>
        <end position="133"/>
    </location>
</feature>
<comment type="similarity">
    <text evidence="2">Belongs to the peptidase S54 family.</text>
</comment>
<keyword evidence="9" id="KW-0645">Protease</keyword>
<dbReference type="InterPro" id="IPR050925">
    <property type="entry name" value="Rhomboid_protease_S54"/>
</dbReference>
<dbReference type="InterPro" id="IPR022764">
    <property type="entry name" value="Peptidase_S54_rhomboid_dom"/>
</dbReference>
<evidence type="ECO:0000259" key="8">
    <source>
        <dbReference type="Pfam" id="PF01694"/>
    </source>
</evidence>
<dbReference type="PANTHER" id="PTHR43731">
    <property type="entry name" value="RHOMBOID PROTEASE"/>
    <property type="match status" value="1"/>
</dbReference>
<dbReference type="InterPro" id="IPR035952">
    <property type="entry name" value="Rhomboid-like_sf"/>
</dbReference>
<dbReference type="GO" id="GO:0006508">
    <property type="term" value="P:proteolysis"/>
    <property type="evidence" value="ECO:0007669"/>
    <property type="project" value="UniProtKB-KW"/>
</dbReference>
<evidence type="ECO:0000256" key="1">
    <source>
        <dbReference type="ARBA" id="ARBA00004141"/>
    </source>
</evidence>
<dbReference type="OrthoDB" id="9778341at2"/>
<feature type="transmembrane region" description="Helical" evidence="7">
    <location>
        <begin position="7"/>
        <end position="28"/>
    </location>
</feature>
<comment type="caution">
    <text evidence="9">The sequence shown here is derived from an EMBL/GenBank/DDBJ whole genome shotgun (WGS) entry which is preliminary data.</text>
</comment>
<evidence type="ECO:0000256" key="7">
    <source>
        <dbReference type="SAM" id="Phobius"/>
    </source>
</evidence>
<proteinExistence type="inferred from homology"/>
<evidence type="ECO:0000256" key="2">
    <source>
        <dbReference type="ARBA" id="ARBA00009045"/>
    </source>
</evidence>
<dbReference type="RefSeq" id="WP_133603752.1">
    <property type="nucleotide sequence ID" value="NZ_JAUFPJ010000004.1"/>
</dbReference>
<comment type="subcellular location">
    <subcellularLocation>
        <location evidence="1">Membrane</location>
        <topology evidence="1">Multi-pass membrane protein</topology>
    </subcellularLocation>
</comment>
<evidence type="ECO:0000256" key="6">
    <source>
        <dbReference type="ARBA" id="ARBA00023136"/>
    </source>
</evidence>
<evidence type="ECO:0000256" key="3">
    <source>
        <dbReference type="ARBA" id="ARBA00022692"/>
    </source>
</evidence>
<protein>
    <submittedName>
        <fullName evidence="9">Membrane associated rhomboid family serine protease</fullName>
    </submittedName>
</protein>
<keyword evidence="3 7" id="KW-0812">Transmembrane</keyword>